<dbReference type="InterPro" id="IPR011990">
    <property type="entry name" value="TPR-like_helical_dom_sf"/>
</dbReference>
<dbReference type="Proteomes" id="UP000199518">
    <property type="component" value="Unassembled WGS sequence"/>
</dbReference>
<keyword evidence="2" id="KW-0732">Signal</keyword>
<feature type="region of interest" description="Disordered" evidence="1">
    <location>
        <begin position="557"/>
        <end position="603"/>
    </location>
</feature>
<sequence length="603" mass="67231">MPESFIDSPLLPVTSPRSRRLAAALASLLFTAPPLLADSPAAPSTTAAPSAATPAAAPLSPEEERQNALSTAVALNYCRASFHRIRKDQTDETLREEQEKILNNLNLSQLNDPEVIALYTSVLDEIGQIGMADKERSMYGRNHVEQVRRQITWDAVAFGTDLMTAQFGSAVKTGANSWWDYRSSVFQRDITIHKIEKDRVTAVVQRSNQFLDTFWKLARKKNIPDRWLVRGDDLDQLEVAMQERDGEVRLRILRRMEPFMEAYPPYWYYLARTQQELGKLTDAVDIYGRLEQLGSGHFRKDELLATAMANQAAIQDFLGDARALASAKKALDYSTDVWEANLMAARVLQRNGQIASAEDAILRNLDVELEQSQSHVFLASLYFFSRQEDKLTAMLNDPKAVAHLPAPVLLRCAALIGVEKTPPLVVNNILASLEAYPRTSLGSETVLVRVGNVWQLHLARLDAFQDGKKLNDPQVQGGKGYYDLRYASHGDRAFPLGPQTSPKELTLVFTYPDETVVRLALQPNETPKSSRTGMSLTATPFMRISSIKVGDETFALRPRDQRATPERIETAKPSVDDAAIPNLRPDPTKHPSSACVEDEFRGG</sequence>
<dbReference type="OrthoDB" id="209964at2"/>
<dbReference type="AlphaFoldDB" id="A0A1I3N9F7"/>
<organism evidence="3 4">
    <name type="scientific">Planctomicrobium piriforme</name>
    <dbReference type="NCBI Taxonomy" id="1576369"/>
    <lineage>
        <taxon>Bacteria</taxon>
        <taxon>Pseudomonadati</taxon>
        <taxon>Planctomycetota</taxon>
        <taxon>Planctomycetia</taxon>
        <taxon>Planctomycetales</taxon>
        <taxon>Planctomycetaceae</taxon>
        <taxon>Planctomicrobium</taxon>
    </lineage>
</organism>
<proteinExistence type="predicted"/>
<gene>
    <name evidence="3" type="ORF">SAMN05421753_11535</name>
</gene>
<dbReference type="SUPFAM" id="SSF48452">
    <property type="entry name" value="TPR-like"/>
    <property type="match status" value="1"/>
</dbReference>
<evidence type="ECO:0000256" key="2">
    <source>
        <dbReference type="SAM" id="SignalP"/>
    </source>
</evidence>
<feature type="compositionally biased region" description="Low complexity" evidence="1">
    <location>
        <begin position="40"/>
        <end position="58"/>
    </location>
</feature>
<reference evidence="4" key="1">
    <citation type="submission" date="2016-10" db="EMBL/GenBank/DDBJ databases">
        <authorList>
            <person name="Varghese N."/>
            <person name="Submissions S."/>
        </authorList>
    </citation>
    <scope>NUCLEOTIDE SEQUENCE [LARGE SCALE GENOMIC DNA]</scope>
    <source>
        <strain evidence="4">DSM 26348</strain>
    </source>
</reference>
<feature type="region of interest" description="Disordered" evidence="1">
    <location>
        <begin position="40"/>
        <end position="65"/>
    </location>
</feature>
<dbReference type="Gene3D" id="1.25.40.10">
    <property type="entry name" value="Tetratricopeptide repeat domain"/>
    <property type="match status" value="1"/>
</dbReference>
<feature type="chain" id="PRO_5011526957" description="Tetratricopeptide repeat-containing protein" evidence="2">
    <location>
        <begin position="38"/>
        <end position="603"/>
    </location>
</feature>
<name>A0A1I3N9F7_9PLAN</name>
<evidence type="ECO:0000313" key="4">
    <source>
        <dbReference type="Proteomes" id="UP000199518"/>
    </source>
</evidence>
<protein>
    <recommendedName>
        <fullName evidence="5">Tetratricopeptide repeat-containing protein</fullName>
    </recommendedName>
</protein>
<evidence type="ECO:0008006" key="5">
    <source>
        <dbReference type="Google" id="ProtNLM"/>
    </source>
</evidence>
<keyword evidence="4" id="KW-1185">Reference proteome</keyword>
<dbReference type="STRING" id="1576369.SAMN05421753_11535"/>
<evidence type="ECO:0000256" key="1">
    <source>
        <dbReference type="SAM" id="MobiDB-lite"/>
    </source>
</evidence>
<evidence type="ECO:0000313" key="3">
    <source>
        <dbReference type="EMBL" id="SFJ05852.1"/>
    </source>
</evidence>
<dbReference type="EMBL" id="FOQD01000015">
    <property type="protein sequence ID" value="SFJ05852.1"/>
    <property type="molecule type" value="Genomic_DNA"/>
</dbReference>
<feature type="signal peptide" evidence="2">
    <location>
        <begin position="1"/>
        <end position="37"/>
    </location>
</feature>
<feature type="compositionally biased region" description="Basic and acidic residues" evidence="1">
    <location>
        <begin position="557"/>
        <end position="570"/>
    </location>
</feature>
<accession>A0A1I3N9F7</accession>
<dbReference type="RefSeq" id="WP_092053278.1">
    <property type="nucleotide sequence ID" value="NZ_FOQD01000015.1"/>
</dbReference>